<reference evidence="8 9" key="1">
    <citation type="submission" date="2023-10" db="EMBL/GenBank/DDBJ databases">
        <authorList>
            <person name="Maclean D."/>
            <person name="Macfadyen A."/>
        </authorList>
    </citation>
    <scope>NUCLEOTIDE SEQUENCE [LARGE SCALE GENOMIC DNA]</scope>
</reference>
<comment type="caution">
    <text evidence="8">The sequence shown here is derived from an EMBL/GenBank/DDBJ whole genome shotgun (WGS) entry which is preliminary data.</text>
</comment>
<dbReference type="CDD" id="cd13136">
    <property type="entry name" value="MATE_DinF_like"/>
    <property type="match status" value="1"/>
</dbReference>
<dbReference type="Proteomes" id="UP001314263">
    <property type="component" value="Unassembled WGS sequence"/>
</dbReference>
<evidence type="ECO:0000256" key="7">
    <source>
        <dbReference type="SAM" id="MobiDB-lite"/>
    </source>
</evidence>
<dbReference type="NCBIfam" id="TIGR00797">
    <property type="entry name" value="matE"/>
    <property type="match status" value="1"/>
</dbReference>
<evidence type="ECO:0000256" key="6">
    <source>
        <dbReference type="RuleBase" id="RU004914"/>
    </source>
</evidence>
<evidence type="ECO:0000256" key="4">
    <source>
        <dbReference type="ARBA" id="ARBA00022989"/>
    </source>
</evidence>
<keyword evidence="4 6" id="KW-1133">Transmembrane helix</keyword>
<feature type="region of interest" description="Disordered" evidence="7">
    <location>
        <begin position="534"/>
        <end position="629"/>
    </location>
</feature>
<organism evidence="8 9">
    <name type="scientific">Coccomyxa viridis</name>
    <dbReference type="NCBI Taxonomy" id="1274662"/>
    <lineage>
        <taxon>Eukaryota</taxon>
        <taxon>Viridiplantae</taxon>
        <taxon>Chlorophyta</taxon>
        <taxon>core chlorophytes</taxon>
        <taxon>Trebouxiophyceae</taxon>
        <taxon>Trebouxiophyceae incertae sedis</taxon>
        <taxon>Coccomyxaceae</taxon>
        <taxon>Coccomyxa</taxon>
    </lineage>
</organism>
<feature type="transmembrane region" description="Helical" evidence="6">
    <location>
        <begin position="233"/>
        <end position="252"/>
    </location>
</feature>
<protein>
    <recommendedName>
        <fullName evidence="6">Protein DETOXIFICATION</fullName>
    </recommendedName>
    <alternativeName>
        <fullName evidence="6">Multidrug and toxic compound extrusion protein</fullName>
    </alternativeName>
</protein>
<feature type="transmembrane region" description="Helical" evidence="6">
    <location>
        <begin position="190"/>
        <end position="212"/>
    </location>
</feature>
<accession>A0AAV1I8C6</accession>
<comment type="similarity">
    <text evidence="2 6">Belongs to the multi antimicrobial extrusion (MATE) (TC 2.A.66.1) family.</text>
</comment>
<dbReference type="EMBL" id="CAUYUE010000006">
    <property type="protein sequence ID" value="CAK0781026.1"/>
    <property type="molecule type" value="Genomic_DNA"/>
</dbReference>
<dbReference type="AlphaFoldDB" id="A0AAV1I8C6"/>
<comment type="subcellular location">
    <subcellularLocation>
        <location evidence="1">Membrane</location>
        <topology evidence="1">Multi-pass membrane protein</topology>
    </subcellularLocation>
</comment>
<dbReference type="Pfam" id="PF01554">
    <property type="entry name" value="MatE"/>
    <property type="match status" value="2"/>
</dbReference>
<evidence type="ECO:0000313" key="8">
    <source>
        <dbReference type="EMBL" id="CAK0781026.1"/>
    </source>
</evidence>
<dbReference type="PANTHER" id="PTHR42893">
    <property type="entry name" value="PROTEIN DETOXIFICATION 44, CHLOROPLASTIC-RELATED"/>
    <property type="match status" value="1"/>
</dbReference>
<evidence type="ECO:0000256" key="1">
    <source>
        <dbReference type="ARBA" id="ARBA00004141"/>
    </source>
</evidence>
<evidence type="ECO:0000256" key="2">
    <source>
        <dbReference type="ARBA" id="ARBA00010199"/>
    </source>
</evidence>
<evidence type="ECO:0000313" key="9">
    <source>
        <dbReference type="Proteomes" id="UP001314263"/>
    </source>
</evidence>
<keyword evidence="9" id="KW-1185">Reference proteome</keyword>
<feature type="compositionally biased region" description="Basic and acidic residues" evidence="7">
    <location>
        <begin position="599"/>
        <end position="620"/>
    </location>
</feature>
<keyword evidence="3 6" id="KW-0812">Transmembrane</keyword>
<proteinExistence type="inferred from homology"/>
<dbReference type="InterPro" id="IPR044644">
    <property type="entry name" value="DinF-like"/>
</dbReference>
<sequence length="629" mass="65939">MVGVLPIGSSAGRTGGAAHSSNPWSNPLFGFTKPIHTGCCRSEQLRNQRCLALPTRPACLLHGHPGRGRAARRYERQATHAAASSGALASDDGQQQRADGPLSQYDKVIIGLAVPALGSILLDPIMSLVDTAFVGRLGAAQLGAVGLSSMLFNFCGMIFNFLVVVTTPTVAKAVAQHDFERASRTTAQGLWVALIFGTLAGVGIFQGAPFFLQRIGASPDITVHALAYLRCRAIACPALLSLFVATGSFRGFQDTKTPLISAALSNVANFTMDIVFIFVFGWGVAGAALATSASQYVGMAAMLYLLKRRRILNFAHLRHVPSISEIAPLLSSGLALSVRNLGTMGVILYGTTLVSRMGAATLAAHEIMRQVFIFSIQLFSALDVTAQSMVGLQLGKGQRRVARAMLLRILQIALGLSFFLMVGLYLGRGFLPRIFTDDPAVIAIAGRVFPILAAFMPFDAAAAAMDGGLLGASETAYASRAALCVAFGVWCLLQVLPRSLPGLVGIWLSLKGLSVGRTLAATYRLTSSKSPLSKQAPLAAAASRPSGMQLGQDGGAATALDSQNAERHSSENGVRSEAASGFDAGSIDGASLASQQAAQDRDIKSEEHGSGAPDAEERTPTRQGQNPNG</sequence>
<name>A0AAV1I8C6_9CHLO</name>
<feature type="transmembrane region" description="Helical" evidence="6">
    <location>
        <begin position="150"/>
        <end position="170"/>
    </location>
</feature>
<feature type="transmembrane region" description="Helical" evidence="6">
    <location>
        <begin position="272"/>
        <end position="305"/>
    </location>
</feature>
<evidence type="ECO:0000256" key="5">
    <source>
        <dbReference type="ARBA" id="ARBA00023136"/>
    </source>
</evidence>
<dbReference type="PANTHER" id="PTHR42893:SF46">
    <property type="entry name" value="PROTEIN DETOXIFICATION 44, CHLOROPLASTIC"/>
    <property type="match status" value="1"/>
</dbReference>
<feature type="transmembrane region" description="Helical" evidence="6">
    <location>
        <begin position="406"/>
        <end position="427"/>
    </location>
</feature>
<dbReference type="GO" id="GO:0015297">
    <property type="term" value="F:antiporter activity"/>
    <property type="evidence" value="ECO:0007669"/>
    <property type="project" value="InterPro"/>
</dbReference>
<dbReference type="GO" id="GO:0042910">
    <property type="term" value="F:xenobiotic transmembrane transporter activity"/>
    <property type="evidence" value="ECO:0007669"/>
    <property type="project" value="InterPro"/>
</dbReference>
<dbReference type="InterPro" id="IPR002528">
    <property type="entry name" value="MATE_fam"/>
</dbReference>
<keyword evidence="5 6" id="KW-0472">Membrane</keyword>
<comment type="caution">
    <text evidence="6">Lacks conserved residue(s) required for the propagation of feature annotation.</text>
</comment>
<feature type="region of interest" description="Disordered" evidence="7">
    <location>
        <begin position="1"/>
        <end position="23"/>
    </location>
</feature>
<gene>
    <name evidence="8" type="ORF">CVIRNUC_005261</name>
</gene>
<evidence type="ECO:0000256" key="3">
    <source>
        <dbReference type="ARBA" id="ARBA00022692"/>
    </source>
</evidence>
<dbReference type="GO" id="GO:0016020">
    <property type="term" value="C:membrane"/>
    <property type="evidence" value="ECO:0007669"/>
    <property type="project" value="UniProtKB-SubCell"/>
</dbReference>